<name>A0A0D0D9P2_9AGAM</name>
<evidence type="ECO:0000313" key="2">
    <source>
        <dbReference type="Proteomes" id="UP000054538"/>
    </source>
</evidence>
<organism evidence="1 2">
    <name type="scientific">Paxillus rubicundulus Ve08.2h10</name>
    <dbReference type="NCBI Taxonomy" id="930991"/>
    <lineage>
        <taxon>Eukaryota</taxon>
        <taxon>Fungi</taxon>
        <taxon>Dikarya</taxon>
        <taxon>Basidiomycota</taxon>
        <taxon>Agaricomycotina</taxon>
        <taxon>Agaricomycetes</taxon>
        <taxon>Agaricomycetidae</taxon>
        <taxon>Boletales</taxon>
        <taxon>Paxilineae</taxon>
        <taxon>Paxillaceae</taxon>
        <taxon>Paxillus</taxon>
    </lineage>
</organism>
<dbReference type="PANTHER" id="PTHR46169">
    <property type="entry name" value="DNA REPLICATION-RELATED ELEMENT FACTOR, ISOFORM A"/>
    <property type="match status" value="1"/>
</dbReference>
<dbReference type="HOGENOM" id="CLU_009123_6_0_1"/>
<dbReference type="EMBL" id="KN827087">
    <property type="protein sequence ID" value="KIK77199.1"/>
    <property type="molecule type" value="Genomic_DNA"/>
</dbReference>
<dbReference type="InterPro" id="IPR052717">
    <property type="entry name" value="Vacuolar_transposase_reg"/>
</dbReference>
<dbReference type="Proteomes" id="UP000054538">
    <property type="component" value="Unassembled WGS sequence"/>
</dbReference>
<reference evidence="2" key="2">
    <citation type="submission" date="2015-01" db="EMBL/GenBank/DDBJ databases">
        <title>Evolutionary Origins and Diversification of the Mycorrhizal Mutualists.</title>
        <authorList>
            <consortium name="DOE Joint Genome Institute"/>
            <consortium name="Mycorrhizal Genomics Consortium"/>
            <person name="Kohler A."/>
            <person name="Kuo A."/>
            <person name="Nagy L.G."/>
            <person name="Floudas D."/>
            <person name="Copeland A."/>
            <person name="Barry K.W."/>
            <person name="Cichocki N."/>
            <person name="Veneault-Fourrey C."/>
            <person name="LaButti K."/>
            <person name="Lindquist E.A."/>
            <person name="Lipzen A."/>
            <person name="Lundell T."/>
            <person name="Morin E."/>
            <person name="Murat C."/>
            <person name="Riley R."/>
            <person name="Ohm R."/>
            <person name="Sun H."/>
            <person name="Tunlid A."/>
            <person name="Henrissat B."/>
            <person name="Grigoriev I.V."/>
            <person name="Hibbett D.S."/>
            <person name="Martin F."/>
        </authorList>
    </citation>
    <scope>NUCLEOTIDE SEQUENCE [LARGE SCALE GENOMIC DNA]</scope>
    <source>
        <strain evidence="2">Ve08.2h10</strain>
    </source>
</reference>
<gene>
    <name evidence="1" type="ORF">PAXRUDRAFT_167537</name>
</gene>
<dbReference type="PANTHER" id="PTHR46169:SF29">
    <property type="entry name" value="DNA REPLICATION-RELATED ELEMENT FACTOR, ISOFORM A"/>
    <property type="match status" value="1"/>
</dbReference>
<dbReference type="SUPFAM" id="SSF53098">
    <property type="entry name" value="Ribonuclease H-like"/>
    <property type="match status" value="1"/>
</dbReference>
<protein>
    <submittedName>
        <fullName evidence="1">Uncharacterized protein</fullName>
    </submittedName>
</protein>
<dbReference type="OrthoDB" id="3172935at2759"/>
<dbReference type="AlphaFoldDB" id="A0A0D0D9P2"/>
<dbReference type="InterPro" id="IPR012337">
    <property type="entry name" value="RNaseH-like_sf"/>
</dbReference>
<dbReference type="GO" id="GO:0005634">
    <property type="term" value="C:nucleus"/>
    <property type="evidence" value="ECO:0007669"/>
    <property type="project" value="TreeGrafter"/>
</dbReference>
<keyword evidence="2" id="KW-1185">Reference proteome</keyword>
<dbReference type="GO" id="GO:0006357">
    <property type="term" value="P:regulation of transcription by RNA polymerase II"/>
    <property type="evidence" value="ECO:0007669"/>
    <property type="project" value="TreeGrafter"/>
</dbReference>
<reference evidence="1 2" key="1">
    <citation type="submission" date="2014-04" db="EMBL/GenBank/DDBJ databases">
        <authorList>
            <consortium name="DOE Joint Genome Institute"/>
            <person name="Kuo A."/>
            <person name="Kohler A."/>
            <person name="Jargeat P."/>
            <person name="Nagy L.G."/>
            <person name="Floudas D."/>
            <person name="Copeland A."/>
            <person name="Barry K.W."/>
            <person name="Cichocki N."/>
            <person name="Veneault-Fourrey C."/>
            <person name="LaButti K."/>
            <person name="Lindquist E.A."/>
            <person name="Lipzen A."/>
            <person name="Lundell T."/>
            <person name="Morin E."/>
            <person name="Murat C."/>
            <person name="Sun H."/>
            <person name="Tunlid A."/>
            <person name="Henrissat B."/>
            <person name="Grigoriev I.V."/>
            <person name="Hibbett D.S."/>
            <person name="Martin F."/>
            <person name="Nordberg H.P."/>
            <person name="Cantor M.N."/>
            <person name="Hua S.X."/>
        </authorList>
    </citation>
    <scope>NUCLEOTIDE SEQUENCE [LARGE SCALE GENOMIC DNA]</scope>
    <source>
        <strain evidence="1 2">Ve08.2h10</strain>
    </source>
</reference>
<evidence type="ECO:0000313" key="1">
    <source>
        <dbReference type="EMBL" id="KIK77199.1"/>
    </source>
</evidence>
<sequence length="243" mass="27965">MIFRSFYRCFPHIVNIAVQTGLKHLTNVDALTKPGEDITDVLLKNLNYLDVLRSDVISSACQLVTMCHASGQHHEDLSNIINEGYIMGDQTKDELRDVTLLHDVVTQWSSIYLMIYRLLELYPACSFRFVISRLLNEDKYKDLQKHKLNNLELQVLADIWHYLAFFHIVQEEVSTQKTPTLSIVLPLYEKLIHHLKEAKEKLPCIAHAIKESIVKLQEYLAASQKTRIYALAIGECIDIKLGT</sequence>
<dbReference type="InParanoid" id="A0A0D0D9P2"/>
<accession>A0A0D0D9P2</accession>
<proteinExistence type="predicted"/>